<evidence type="ECO:0000313" key="6">
    <source>
        <dbReference type="EMBL" id="KAK9782758.1"/>
    </source>
</evidence>
<evidence type="ECO:0000256" key="1">
    <source>
        <dbReference type="ARBA" id="ARBA00005179"/>
    </source>
</evidence>
<dbReference type="PANTHER" id="PTHR43004">
    <property type="entry name" value="TRK SYSTEM POTASSIUM UPTAKE PROTEIN"/>
    <property type="match status" value="1"/>
</dbReference>
<dbReference type="SUPFAM" id="SSF51905">
    <property type="entry name" value="FAD/NAD(P)-binding domain"/>
    <property type="match status" value="1"/>
</dbReference>
<comment type="pathway">
    <text evidence="1">Secondary metabolite biosynthesis.</text>
</comment>
<keyword evidence="6" id="KW-0503">Monooxygenase</keyword>
<reference evidence="6 7" key="1">
    <citation type="submission" date="2024-02" db="EMBL/GenBank/DDBJ databases">
        <title>First draft genome assembly of two strains of Seiridium cardinale.</title>
        <authorList>
            <person name="Emiliani G."/>
            <person name="Scali E."/>
        </authorList>
    </citation>
    <scope>NUCLEOTIDE SEQUENCE [LARGE SCALE GENOMIC DNA]</scope>
    <source>
        <strain evidence="6 7">BM-138-000479</strain>
    </source>
</reference>
<keyword evidence="2" id="KW-0285">Flavoprotein</keyword>
<sequence>MGSVHNHSDVEVLPSDTVLVVGAGPVGLLSAIALANHGTPSVILERSYSATRWPKMDLTTARSLEIFRRLGLADELRKRGVPSHYPFTCLFSTGLHADQALASWDLPSVDEARKAIDASNDGSQPAEPWQRISQEIFEPWLRQQCVDNPLVDLRAGWEVKGAQEDAANVKVVVVHDGHEKLVQSGFAVACDGANSVVRKDMKMELDGGPIPVKALLVHFKSRDLSRLHKQGQFWHIFFPNEASAGGSVKGAIIGQDEIDTWTVHCFLPTDFDEAQLSSEQAVYNVLGGMGEPYPIEIDQVLVRSTWTPSVGLARQYISAGGRVLLAGDACHQMLPTGGYGMNTGLADAFDLGWKLAATVQGWGGPKLLPSYDAERRPVGGLGVQWSKAHMHNLMVLPATVGLDAVTVADDSTAGASMRAAFRDYIAHNDGHNQSIGVEMGYRYQSSICVVSELDRPNEESDFDPRRYVPTTRPGARAPVVRLSDGSSIFDRFGKGFTLLNFDSKNETASQAFRSAAQLIPHLPLSIVELPDEGHAQSIWGADLTLIRPDQFVSWHSVGWKGDVQEAKKILQAAVGYD</sequence>
<dbReference type="Gene3D" id="3.40.30.120">
    <property type="match status" value="1"/>
</dbReference>
<evidence type="ECO:0000256" key="4">
    <source>
        <dbReference type="ARBA" id="ARBA00023002"/>
    </source>
</evidence>
<feature type="domain" description="FAD-binding" evidence="5">
    <location>
        <begin position="17"/>
        <end position="384"/>
    </location>
</feature>
<evidence type="ECO:0000313" key="7">
    <source>
        <dbReference type="Proteomes" id="UP001465668"/>
    </source>
</evidence>
<dbReference type="InterPro" id="IPR002938">
    <property type="entry name" value="FAD-bd"/>
</dbReference>
<name>A0ABR2Y7Q1_9PEZI</name>
<keyword evidence="4" id="KW-0560">Oxidoreductase</keyword>
<proteinExistence type="predicted"/>
<dbReference type="Proteomes" id="UP001465668">
    <property type="component" value="Unassembled WGS sequence"/>
</dbReference>
<comment type="caution">
    <text evidence="6">The sequence shown here is derived from an EMBL/GenBank/DDBJ whole genome shotgun (WGS) entry which is preliminary data.</text>
</comment>
<dbReference type="Gene3D" id="3.30.9.10">
    <property type="entry name" value="D-Amino Acid Oxidase, subunit A, domain 2"/>
    <property type="match status" value="1"/>
</dbReference>
<dbReference type="InterPro" id="IPR050641">
    <property type="entry name" value="RIFMO-like"/>
</dbReference>
<dbReference type="PANTHER" id="PTHR43004:SF21">
    <property type="entry name" value="FAD-BINDING DOMAIN-CONTAINING PROTEIN-RELATED"/>
    <property type="match status" value="1"/>
</dbReference>
<dbReference type="PRINTS" id="PR00420">
    <property type="entry name" value="RNGMNOXGNASE"/>
</dbReference>
<keyword evidence="7" id="KW-1185">Reference proteome</keyword>
<evidence type="ECO:0000256" key="3">
    <source>
        <dbReference type="ARBA" id="ARBA00022827"/>
    </source>
</evidence>
<dbReference type="Pfam" id="PF21274">
    <property type="entry name" value="Rng_hyd_C"/>
    <property type="match status" value="1"/>
</dbReference>
<keyword evidence="3" id="KW-0274">FAD</keyword>
<protein>
    <submittedName>
        <fullName evidence="6">FAD-dependent monooxygenase</fullName>
    </submittedName>
</protein>
<gene>
    <name evidence="6" type="ORF">SCAR479_01101</name>
</gene>
<evidence type="ECO:0000259" key="5">
    <source>
        <dbReference type="Pfam" id="PF01494"/>
    </source>
</evidence>
<dbReference type="Gene3D" id="3.50.50.60">
    <property type="entry name" value="FAD/NAD(P)-binding domain"/>
    <property type="match status" value="1"/>
</dbReference>
<organism evidence="6 7">
    <name type="scientific">Seiridium cardinale</name>
    <dbReference type="NCBI Taxonomy" id="138064"/>
    <lineage>
        <taxon>Eukaryota</taxon>
        <taxon>Fungi</taxon>
        <taxon>Dikarya</taxon>
        <taxon>Ascomycota</taxon>
        <taxon>Pezizomycotina</taxon>
        <taxon>Sordariomycetes</taxon>
        <taxon>Xylariomycetidae</taxon>
        <taxon>Amphisphaeriales</taxon>
        <taxon>Sporocadaceae</taxon>
        <taxon>Seiridium</taxon>
    </lineage>
</organism>
<evidence type="ECO:0000256" key="2">
    <source>
        <dbReference type="ARBA" id="ARBA00022630"/>
    </source>
</evidence>
<dbReference type="EMBL" id="JARVKM010000002">
    <property type="protein sequence ID" value="KAK9782758.1"/>
    <property type="molecule type" value="Genomic_DNA"/>
</dbReference>
<dbReference type="GO" id="GO:0004497">
    <property type="term" value="F:monooxygenase activity"/>
    <property type="evidence" value="ECO:0007669"/>
    <property type="project" value="UniProtKB-KW"/>
</dbReference>
<dbReference type="InterPro" id="IPR036188">
    <property type="entry name" value="FAD/NAD-bd_sf"/>
</dbReference>
<accession>A0ABR2Y7Q1</accession>
<dbReference type="Pfam" id="PF01494">
    <property type="entry name" value="FAD_binding_3"/>
    <property type="match status" value="1"/>
</dbReference>